<sequence length="125" mass="13872">MVATSSQEEFLANFKNKSRFIKLLTPILRNCGILVQLASGDAGCLIVSTAIDLSAGHHELVPAMTFLSPTPKKALASYLLWLQKKVANVRRADWRALQCVAVREKSAATPLHRLSLWIVKKTWTT</sequence>
<dbReference type="AlphaFoldDB" id="A0A7R9FDI2"/>
<protein>
    <submittedName>
        <fullName evidence="1">Uncharacterized protein</fullName>
    </submittedName>
</protein>
<accession>A0A7R9FDI2</accession>
<organism evidence="1">
    <name type="scientific">Timema bartmani</name>
    <dbReference type="NCBI Taxonomy" id="61472"/>
    <lineage>
        <taxon>Eukaryota</taxon>
        <taxon>Metazoa</taxon>
        <taxon>Ecdysozoa</taxon>
        <taxon>Arthropoda</taxon>
        <taxon>Hexapoda</taxon>
        <taxon>Insecta</taxon>
        <taxon>Pterygota</taxon>
        <taxon>Neoptera</taxon>
        <taxon>Polyneoptera</taxon>
        <taxon>Phasmatodea</taxon>
        <taxon>Timematodea</taxon>
        <taxon>Timematoidea</taxon>
        <taxon>Timematidae</taxon>
        <taxon>Timema</taxon>
    </lineage>
</organism>
<proteinExistence type="predicted"/>
<gene>
    <name evidence="1" type="ORF">TBIB3V08_LOCUS13847</name>
</gene>
<dbReference type="EMBL" id="OD597691">
    <property type="protein sequence ID" value="CAD7451579.1"/>
    <property type="molecule type" value="Genomic_DNA"/>
</dbReference>
<name>A0A7R9FDI2_9NEOP</name>
<evidence type="ECO:0000313" key="1">
    <source>
        <dbReference type="EMBL" id="CAD7451579.1"/>
    </source>
</evidence>
<reference evidence="1" key="1">
    <citation type="submission" date="2020-11" db="EMBL/GenBank/DDBJ databases">
        <authorList>
            <person name="Tran Van P."/>
        </authorList>
    </citation>
    <scope>NUCLEOTIDE SEQUENCE</scope>
</reference>